<keyword evidence="2" id="KW-1015">Disulfide bond</keyword>
<keyword evidence="4" id="KW-0472">Membrane</keyword>
<protein>
    <recommendedName>
        <fullName evidence="5">ZP domain-containing protein</fullName>
    </recommendedName>
</protein>
<feature type="domain" description="ZP" evidence="5">
    <location>
        <begin position="1"/>
        <end position="128"/>
    </location>
</feature>
<dbReference type="InterPro" id="IPR001507">
    <property type="entry name" value="ZP_dom"/>
</dbReference>
<feature type="transmembrane region" description="Helical" evidence="4">
    <location>
        <begin position="185"/>
        <end position="206"/>
    </location>
</feature>
<keyword evidence="1" id="KW-0732">Signal</keyword>
<evidence type="ECO:0000256" key="1">
    <source>
        <dbReference type="ARBA" id="ARBA00022729"/>
    </source>
</evidence>
<feature type="region of interest" description="Disordered" evidence="3">
    <location>
        <begin position="136"/>
        <end position="157"/>
    </location>
</feature>
<sequence>MDFYKTAAFATPYAENDHPILVALNEYLYVKYSVDSSPNVVIMAENCKATRDGSLYSWPYYTIIQNGLCDGQDTTMEYTYNPSASSQQLKIRSFRFFNDYDVVYFHCELLAFYRGSSNSRCSRGCLSSKRRKRRGAVEDEIEHEESTSTHILSSDPIMIKETETETEKCDEEGITYRPLNMLRVVLLRLVLIAIIALAVLAVKYRIARRFMNRNKVGDLYATQDEQMSRQNAYIQEDDMIEKEDSF</sequence>
<keyword evidence="4" id="KW-0812">Transmembrane</keyword>
<keyword evidence="4" id="KW-1133">Transmembrane helix</keyword>
<evidence type="ECO:0000256" key="3">
    <source>
        <dbReference type="SAM" id="MobiDB-lite"/>
    </source>
</evidence>
<dbReference type="InterPro" id="IPR042235">
    <property type="entry name" value="ZP-C_dom"/>
</dbReference>
<dbReference type="EMBL" id="CALNXI010000760">
    <property type="protein sequence ID" value="CAH3044630.1"/>
    <property type="molecule type" value="Genomic_DNA"/>
</dbReference>
<gene>
    <name evidence="6" type="ORF">PEVE_00040876</name>
</gene>
<dbReference type="PANTHER" id="PTHR14002">
    <property type="entry name" value="ENDOGLIN/TGF-BETA RECEPTOR TYPE III"/>
    <property type="match status" value="1"/>
</dbReference>
<dbReference type="InterPro" id="IPR055355">
    <property type="entry name" value="ZP-C"/>
</dbReference>
<evidence type="ECO:0000313" key="6">
    <source>
        <dbReference type="EMBL" id="CAH3044630.1"/>
    </source>
</evidence>
<keyword evidence="7" id="KW-1185">Reference proteome</keyword>
<dbReference type="Proteomes" id="UP001159427">
    <property type="component" value="Unassembled WGS sequence"/>
</dbReference>
<dbReference type="PANTHER" id="PTHR14002:SF43">
    <property type="entry name" value="DELTA-LIKE PROTEIN"/>
    <property type="match status" value="1"/>
</dbReference>
<evidence type="ECO:0000256" key="2">
    <source>
        <dbReference type="ARBA" id="ARBA00023157"/>
    </source>
</evidence>
<evidence type="ECO:0000313" key="7">
    <source>
        <dbReference type="Proteomes" id="UP001159427"/>
    </source>
</evidence>
<reference evidence="6 7" key="1">
    <citation type="submission" date="2022-05" db="EMBL/GenBank/DDBJ databases">
        <authorList>
            <consortium name="Genoscope - CEA"/>
            <person name="William W."/>
        </authorList>
    </citation>
    <scope>NUCLEOTIDE SEQUENCE [LARGE SCALE GENOMIC DNA]</scope>
</reference>
<proteinExistence type="predicted"/>
<comment type="caution">
    <text evidence="6">The sequence shown here is derived from an EMBL/GenBank/DDBJ whole genome shotgun (WGS) entry which is preliminary data.</text>
</comment>
<name>A0ABN8NCN2_9CNID</name>
<accession>A0ABN8NCN2</accession>
<organism evidence="6 7">
    <name type="scientific">Porites evermanni</name>
    <dbReference type="NCBI Taxonomy" id="104178"/>
    <lineage>
        <taxon>Eukaryota</taxon>
        <taxon>Metazoa</taxon>
        <taxon>Cnidaria</taxon>
        <taxon>Anthozoa</taxon>
        <taxon>Hexacorallia</taxon>
        <taxon>Scleractinia</taxon>
        <taxon>Fungiina</taxon>
        <taxon>Poritidae</taxon>
        <taxon>Porites</taxon>
    </lineage>
</organism>
<dbReference type="Gene3D" id="2.60.40.4100">
    <property type="entry name" value="Zona pellucida, ZP-C domain"/>
    <property type="match status" value="1"/>
</dbReference>
<dbReference type="PROSITE" id="PS51034">
    <property type="entry name" value="ZP_2"/>
    <property type="match status" value="1"/>
</dbReference>
<evidence type="ECO:0000256" key="4">
    <source>
        <dbReference type="SAM" id="Phobius"/>
    </source>
</evidence>
<dbReference type="Pfam" id="PF00100">
    <property type="entry name" value="Zona_pellucida"/>
    <property type="match status" value="1"/>
</dbReference>
<evidence type="ECO:0000259" key="5">
    <source>
        <dbReference type="PROSITE" id="PS51034"/>
    </source>
</evidence>